<dbReference type="AlphaFoldDB" id="A0A1H8IUR9"/>
<dbReference type="Proteomes" id="UP000198553">
    <property type="component" value="Unassembled WGS sequence"/>
</dbReference>
<organism evidence="1 2">
    <name type="scientific">Mesobacillus persicus</name>
    <dbReference type="NCBI Taxonomy" id="930146"/>
    <lineage>
        <taxon>Bacteria</taxon>
        <taxon>Bacillati</taxon>
        <taxon>Bacillota</taxon>
        <taxon>Bacilli</taxon>
        <taxon>Bacillales</taxon>
        <taxon>Bacillaceae</taxon>
        <taxon>Mesobacillus</taxon>
    </lineage>
</organism>
<sequence>MDEPCFYCNEEMENKYHGVFIMQNEHVEKPLCEECYKDWLDGIKE</sequence>
<evidence type="ECO:0008006" key="3">
    <source>
        <dbReference type="Google" id="ProtNLM"/>
    </source>
</evidence>
<protein>
    <recommendedName>
        <fullName evidence="3">Inhibitor of sigma-G Gin</fullName>
    </recommendedName>
</protein>
<keyword evidence="2" id="KW-1185">Reference proteome</keyword>
<gene>
    <name evidence="1" type="ORF">SAMN05192533_11850</name>
</gene>
<dbReference type="EMBL" id="FOBW01000018">
    <property type="protein sequence ID" value="SEN71756.1"/>
    <property type="molecule type" value="Genomic_DNA"/>
</dbReference>
<name>A0A1H8IUR9_9BACI</name>
<reference evidence="2" key="1">
    <citation type="submission" date="2016-10" db="EMBL/GenBank/DDBJ databases">
        <authorList>
            <person name="Varghese N."/>
            <person name="Submissions S."/>
        </authorList>
    </citation>
    <scope>NUCLEOTIDE SEQUENCE [LARGE SCALE GENOMIC DNA]</scope>
    <source>
        <strain evidence="2">B48,IBRC-M 10115,DSM 25386,CECT 8001</strain>
    </source>
</reference>
<evidence type="ECO:0000313" key="2">
    <source>
        <dbReference type="Proteomes" id="UP000198553"/>
    </source>
</evidence>
<evidence type="ECO:0000313" key="1">
    <source>
        <dbReference type="EMBL" id="SEN71756.1"/>
    </source>
</evidence>
<proteinExistence type="predicted"/>
<dbReference type="RefSeq" id="WP_170843953.1">
    <property type="nucleotide sequence ID" value="NZ_FOBW01000018.1"/>
</dbReference>
<accession>A0A1H8IUR9</accession>